<keyword evidence="2" id="KW-1185">Reference proteome</keyword>
<dbReference type="EMBL" id="VYGV01000011">
    <property type="protein sequence ID" value="NWF46190.1"/>
    <property type="molecule type" value="Genomic_DNA"/>
</dbReference>
<organism evidence="1 2">
    <name type="scientific">Hydrogenophaga aromaticivorans</name>
    <dbReference type="NCBI Taxonomy" id="2610898"/>
    <lineage>
        <taxon>Bacteria</taxon>
        <taxon>Pseudomonadati</taxon>
        <taxon>Pseudomonadota</taxon>
        <taxon>Betaproteobacteria</taxon>
        <taxon>Burkholderiales</taxon>
        <taxon>Comamonadaceae</taxon>
        <taxon>Hydrogenophaga</taxon>
    </lineage>
</organism>
<proteinExistence type="predicted"/>
<evidence type="ECO:0000313" key="2">
    <source>
        <dbReference type="Proteomes" id="UP000545507"/>
    </source>
</evidence>
<evidence type="ECO:0000313" key="1">
    <source>
        <dbReference type="EMBL" id="NWF46190.1"/>
    </source>
</evidence>
<accession>A0A7Y8GWM1</accession>
<protein>
    <submittedName>
        <fullName evidence="1">Uncharacterized protein</fullName>
    </submittedName>
</protein>
<dbReference type="SUPFAM" id="SSF160930">
    <property type="entry name" value="FlhC-like"/>
    <property type="match status" value="1"/>
</dbReference>
<dbReference type="AlphaFoldDB" id="A0A7Y8GWM1"/>
<name>A0A7Y8GWM1_9BURK</name>
<sequence>MALEALGQLLNLPNIFHFLFLSGPCAAASSKSGAIMSNEIVNSSESWRAINDPRIGSTQIEWGEFMIKLGARACIVATDTSLSDKTARKLWFEINQRISPPGQQPGDLMWYLKPTVRRFHAAMILALYGECQRSMPSYAAFAHAYYHYARMTASGSDRKTWMNDPAMRSSDQNYLIPYSRGRFLCNVYTDELDASGNRLCQLKVKRCKKCSSLFLSTALEASQVCPNCG</sequence>
<dbReference type="Proteomes" id="UP000545507">
    <property type="component" value="Unassembled WGS sequence"/>
</dbReference>
<reference evidence="1 2" key="1">
    <citation type="submission" date="2019-09" db="EMBL/GenBank/DDBJ databases">
        <title>Hydrogenophaga aromatica sp. nov., isolated from a para-xylene-degrading enrichment culture.</title>
        <authorList>
            <person name="Tancsics A."/>
            <person name="Banerjee S."/>
        </authorList>
    </citation>
    <scope>NUCLEOTIDE SEQUENCE [LARGE SCALE GENOMIC DNA]</scope>
    <source>
        <strain evidence="1 2">D2P1</strain>
    </source>
</reference>
<comment type="caution">
    <text evidence="1">The sequence shown here is derived from an EMBL/GenBank/DDBJ whole genome shotgun (WGS) entry which is preliminary data.</text>
</comment>
<gene>
    <name evidence="1" type="ORF">F3K02_13140</name>
</gene>